<gene>
    <name evidence="2" type="ORF">BDK88_3314</name>
</gene>
<comment type="caution">
    <text evidence="2">The sequence shown here is derived from an EMBL/GenBank/DDBJ whole genome shotgun (WGS) entry which is preliminary data.</text>
</comment>
<dbReference type="Proteomes" id="UP000291097">
    <property type="component" value="Unassembled WGS sequence"/>
</dbReference>
<evidence type="ECO:0000313" key="3">
    <source>
        <dbReference type="Proteomes" id="UP000291097"/>
    </source>
</evidence>
<organism evidence="2 3">
    <name type="scientific">Natrinema hispanicum</name>
    <dbReference type="NCBI Taxonomy" id="392421"/>
    <lineage>
        <taxon>Archaea</taxon>
        <taxon>Methanobacteriati</taxon>
        <taxon>Methanobacteriota</taxon>
        <taxon>Stenosarchaea group</taxon>
        <taxon>Halobacteria</taxon>
        <taxon>Halobacteriales</taxon>
        <taxon>Natrialbaceae</taxon>
        <taxon>Natrinema</taxon>
    </lineage>
</organism>
<proteinExistence type="predicted"/>
<name>A0A482Y4X9_9EURY</name>
<dbReference type="EMBL" id="SHMP01000006">
    <property type="protein sequence ID" value="RZV08342.1"/>
    <property type="molecule type" value="Genomic_DNA"/>
</dbReference>
<feature type="region of interest" description="Disordered" evidence="1">
    <location>
        <begin position="37"/>
        <end position="71"/>
    </location>
</feature>
<sequence>MRGLGIGHLMVSGIGSPFMLSNESHYFCPILTKQENTNRGYSSEGRTRFASVTAPPRTQPSGNEIPSHIAT</sequence>
<accession>A0A482Y4X9</accession>
<protein>
    <submittedName>
        <fullName evidence="2">Uncharacterized protein</fullName>
    </submittedName>
</protein>
<dbReference type="AlphaFoldDB" id="A0A482Y4X9"/>
<evidence type="ECO:0000313" key="2">
    <source>
        <dbReference type="EMBL" id="RZV08342.1"/>
    </source>
</evidence>
<reference evidence="2 3" key="1">
    <citation type="submission" date="2019-02" db="EMBL/GenBank/DDBJ databases">
        <title>Genomic Encyclopedia of Archaeal and Bacterial Type Strains, Phase II (KMG-II): from individual species to whole genera.</title>
        <authorList>
            <person name="Goeker M."/>
        </authorList>
    </citation>
    <scope>NUCLEOTIDE SEQUENCE [LARGE SCALE GENOMIC DNA]</scope>
    <source>
        <strain evidence="2 3">DSM 18328</strain>
    </source>
</reference>
<evidence type="ECO:0000256" key="1">
    <source>
        <dbReference type="SAM" id="MobiDB-lite"/>
    </source>
</evidence>
<feature type="compositionally biased region" description="Polar residues" evidence="1">
    <location>
        <begin position="59"/>
        <end position="71"/>
    </location>
</feature>